<dbReference type="PROSITE" id="PS50879">
    <property type="entry name" value="RNASE_H_1"/>
    <property type="match status" value="1"/>
</dbReference>
<dbReference type="InterPro" id="IPR012337">
    <property type="entry name" value="RNaseH-like_sf"/>
</dbReference>
<evidence type="ECO:0008006" key="5">
    <source>
        <dbReference type="Google" id="ProtNLM"/>
    </source>
</evidence>
<evidence type="ECO:0000313" key="3">
    <source>
        <dbReference type="EMBL" id="KAL0803342.1"/>
    </source>
</evidence>
<dbReference type="InterPro" id="IPR000477">
    <property type="entry name" value="RT_dom"/>
</dbReference>
<organism evidence="3 4">
    <name type="scientific">Loxostege sticticalis</name>
    <name type="common">Beet webworm moth</name>
    <dbReference type="NCBI Taxonomy" id="481309"/>
    <lineage>
        <taxon>Eukaryota</taxon>
        <taxon>Metazoa</taxon>
        <taxon>Ecdysozoa</taxon>
        <taxon>Arthropoda</taxon>
        <taxon>Hexapoda</taxon>
        <taxon>Insecta</taxon>
        <taxon>Pterygota</taxon>
        <taxon>Neoptera</taxon>
        <taxon>Endopterygota</taxon>
        <taxon>Lepidoptera</taxon>
        <taxon>Glossata</taxon>
        <taxon>Ditrysia</taxon>
        <taxon>Pyraloidea</taxon>
        <taxon>Crambidae</taxon>
        <taxon>Pyraustinae</taxon>
        <taxon>Loxostege</taxon>
    </lineage>
</organism>
<proteinExistence type="predicted"/>
<feature type="domain" description="RNase H type-1" evidence="2">
    <location>
        <begin position="582"/>
        <end position="717"/>
    </location>
</feature>
<dbReference type="PANTHER" id="PTHR33481:SF1">
    <property type="entry name" value="ENDONUCLEASE_EXONUCLEASE_PHOSPHATASE DOMAIN-CONTAINING PROTEIN-RELATED"/>
    <property type="match status" value="1"/>
</dbReference>
<evidence type="ECO:0000259" key="1">
    <source>
        <dbReference type="PROSITE" id="PS50878"/>
    </source>
</evidence>
<feature type="domain" description="Reverse transcriptase" evidence="1">
    <location>
        <begin position="104"/>
        <end position="374"/>
    </location>
</feature>
<evidence type="ECO:0000259" key="2">
    <source>
        <dbReference type="PROSITE" id="PS50879"/>
    </source>
</evidence>
<dbReference type="Gene3D" id="3.30.420.10">
    <property type="entry name" value="Ribonuclease H-like superfamily/Ribonuclease H"/>
    <property type="match status" value="1"/>
</dbReference>
<dbReference type="GO" id="GO:0042575">
    <property type="term" value="C:DNA polymerase complex"/>
    <property type="evidence" value="ECO:0007669"/>
    <property type="project" value="UniProtKB-ARBA"/>
</dbReference>
<dbReference type="AlphaFoldDB" id="A0ABD0S274"/>
<reference evidence="3 4" key="1">
    <citation type="submission" date="2024-06" db="EMBL/GenBank/DDBJ databases">
        <title>A chromosome-level genome assembly of beet webworm, Loxostege sticticalis.</title>
        <authorList>
            <person name="Zhang Y."/>
        </authorList>
    </citation>
    <scope>NUCLEOTIDE SEQUENCE [LARGE SCALE GENOMIC DNA]</scope>
    <source>
        <strain evidence="3">AQ028</strain>
        <tissue evidence="3">Male pupae</tissue>
    </source>
</reference>
<evidence type="ECO:0000313" key="4">
    <source>
        <dbReference type="Proteomes" id="UP001549921"/>
    </source>
</evidence>
<dbReference type="EMBL" id="JBEDNZ010000040">
    <property type="protein sequence ID" value="KAL0803342.1"/>
    <property type="molecule type" value="Genomic_DNA"/>
</dbReference>
<dbReference type="Proteomes" id="UP001549921">
    <property type="component" value="Unassembled WGS sequence"/>
</dbReference>
<dbReference type="CDD" id="cd09276">
    <property type="entry name" value="Rnase_HI_RT_non_LTR"/>
    <property type="match status" value="1"/>
</dbReference>
<protein>
    <recommendedName>
        <fullName evidence="5">RNA-directed DNA polymerase from mobile element jockey</fullName>
    </recommendedName>
</protein>
<gene>
    <name evidence="3" type="ORF">ABMA28_017430</name>
</gene>
<dbReference type="PROSITE" id="PS50878">
    <property type="entry name" value="RT_POL"/>
    <property type="match status" value="1"/>
</dbReference>
<dbReference type="InterPro" id="IPR002156">
    <property type="entry name" value="RNaseH_domain"/>
</dbReference>
<dbReference type="Pfam" id="PF00078">
    <property type="entry name" value="RVT_1"/>
    <property type="match status" value="1"/>
</dbReference>
<comment type="caution">
    <text evidence="3">The sequence shown here is derived from an EMBL/GenBank/DDBJ whole genome shotgun (WGS) entry which is preliminary data.</text>
</comment>
<dbReference type="CDD" id="cd01650">
    <property type="entry name" value="RT_nLTR_like"/>
    <property type="match status" value="1"/>
</dbReference>
<dbReference type="Pfam" id="PF00075">
    <property type="entry name" value="RNase_H"/>
    <property type="match status" value="1"/>
</dbReference>
<dbReference type="InterPro" id="IPR036397">
    <property type="entry name" value="RNaseH_sf"/>
</dbReference>
<dbReference type="SUPFAM" id="SSF56672">
    <property type="entry name" value="DNA/RNA polymerases"/>
    <property type="match status" value="1"/>
</dbReference>
<accession>A0ABD0S274</accession>
<name>A0ABD0S274_LOXSC</name>
<dbReference type="GO" id="GO:0071897">
    <property type="term" value="P:DNA biosynthetic process"/>
    <property type="evidence" value="ECO:0007669"/>
    <property type="project" value="UniProtKB-ARBA"/>
</dbReference>
<dbReference type="SUPFAM" id="SSF53098">
    <property type="entry name" value="Ribonuclease H-like"/>
    <property type="match status" value="1"/>
</dbReference>
<sequence length="866" mass="97441">MSLSAKVLPMRSTTLYSAGLLLLDLLDDLNLCILNDGRPTRRGTPTQNPSAVDLSIYSPFSSEELLLALNGLSDSSPGIDGIPYSFLIRSPDRAKLYFLNLLNMFFDQGTIPDTWKHQIVIPVPKPGKDPLDHNSYRPIALSSVLLKVMEHMIRNRLEWFVESQGILSKTQFGFRKGLSTLDSLSILTTDIRLAFKKQEYLVGVFLDIASAYDNVLLPVLRQKLLHLSVSEKLVRLIYSTLMSRSISVRYQDTLLPPRLIFKGLPQGSVLSPLLYSIYTYDLDKTVDSFCNILQYADDIAIYVSSSSILDASCRLNSALQYLGDWLLTHGLSLSVSKCSCVTFSRKRHIPEIDISFDGEHIPCKNKVKFLGLILDSRLSGVPHFNYIIQKAEKGINVLRALSGVWWGAHPYSQKLLYNAIIRSHFDYASFLLDPCNKSALDKLTKTQSKCLRIILGAMKSSPINALQIECVDPPLYLRRQYLSDRFYVKAAQNASHPLLAKLEFLSSLSCSSDSSQNIPCILLSYLKFNRLPTPIEKVPLNPLFSNSFESLIFQPPIILNFGVSKDSISARQEFFRILSEHWQGWLTMYTDASKLADDGCVGAAVWIPVYKIALSLKCPPVSSVFTGESIAILEAILYAKSHSLNNCLIFTDSLSCLQTILANPFKSKTKFPIILKIREALFECKKNNINIVLAWIPSHRGIPGNETVDSCAKNATTTGSLEYFKLYSHDVASLSRAHLFKSWSTHWNNTKRKAGRYYSEIQHTIPPRPWYFKHINLPKRIVSTICRLRIGHACTPVHLAKLRIKDSSICECGLDEGTADHILFNCPNIGSSLFDFLPKKFPRPSNINFRTFGWKRVVCVHTSSLS</sequence>
<dbReference type="InterPro" id="IPR043502">
    <property type="entry name" value="DNA/RNA_pol_sf"/>
</dbReference>
<dbReference type="PANTHER" id="PTHR33481">
    <property type="entry name" value="REVERSE TRANSCRIPTASE"/>
    <property type="match status" value="1"/>
</dbReference>